<accession>A0A517SG15</accession>
<name>A0A517SG15_9PLAN</name>
<feature type="compositionally biased region" description="Pro residues" evidence="4">
    <location>
        <begin position="1069"/>
        <end position="1088"/>
    </location>
</feature>
<gene>
    <name evidence="5" type="ORF">Pan44_31050</name>
</gene>
<dbReference type="InterPro" id="IPR051012">
    <property type="entry name" value="CellSynth/LPSAsmb/PSIAsmb"/>
</dbReference>
<dbReference type="AlphaFoldDB" id="A0A517SG15"/>
<dbReference type="PANTHER" id="PTHR45586">
    <property type="entry name" value="TPR REPEAT-CONTAINING PROTEIN PA4667"/>
    <property type="match status" value="1"/>
</dbReference>
<dbReference type="KEGG" id="ccos:Pan44_31050"/>
<evidence type="ECO:0000256" key="3">
    <source>
        <dbReference type="PROSITE-ProRule" id="PRU00339"/>
    </source>
</evidence>
<dbReference type="PROSITE" id="PS50005">
    <property type="entry name" value="TPR"/>
    <property type="match status" value="1"/>
</dbReference>
<feature type="repeat" description="TPR" evidence="3">
    <location>
        <begin position="118"/>
        <end position="151"/>
    </location>
</feature>
<dbReference type="InParanoid" id="A0A517SG15"/>
<dbReference type="Pfam" id="PF13174">
    <property type="entry name" value="TPR_6"/>
    <property type="match status" value="2"/>
</dbReference>
<dbReference type="InterPro" id="IPR011990">
    <property type="entry name" value="TPR-like_helical_dom_sf"/>
</dbReference>
<feature type="compositionally biased region" description="Low complexity" evidence="4">
    <location>
        <begin position="1036"/>
        <end position="1049"/>
    </location>
</feature>
<dbReference type="SMART" id="SM00028">
    <property type="entry name" value="TPR"/>
    <property type="match status" value="11"/>
</dbReference>
<evidence type="ECO:0000313" key="6">
    <source>
        <dbReference type="Proteomes" id="UP000315700"/>
    </source>
</evidence>
<sequence length="1088" mass="119537">MPAWAGPVEDFDVSLKHYQNKKFDLSAAGFGDFIAKFPNHERRALADLYYGQSLMQLRRFPEARAVFSEFLKANPTHTDYALAMYREAECAFFVNDLTAASQLFAAFVAKFPENELSAWAWYYLGESHLQLGSPEKAATAFQSGLEKFPTSPRAAETKFAMGRAYSSLKDIEKAARTFQEIADDPMNPRAPDALFALGSMQFDAGHLAEAAAAFDAVREKFPKYRQAVEAALNSGSSYYKLKEYDKAVTAFEAAAQGPGDRLTARFWAAQARRSQERYDDAIAINKAAYEEFKDDPNAAKLLYYWGDCEFRKGDLEAAVPLFVRFADTYATHDFADDSLHYAVEASLKAGDLARAEELHQRFLRDYPRSGLTMLESILHGRILLARAEALSPAPPPGADARAALLSAAEVFDGVAKASKIERTSAWATLLLARTRSKLPDWQGVIEATTPLNERLSALEKPEEFAESLYLTGVAAAELQQWVLADASFDRYLKLTNDPKNAAAALSQLVLARTKAGKLNELDELWPRFTEAGVPAEDLGNAILAAADSAMKQERFAEAAQLFERLEALPEAAKFHAAARSGLGHAKFNQKDYVAAAEAFGRLISDPPTDNPVLVADAAFMKGHSLDQAQRREDAAAAFQSGALLIAGKEGRLGDPPAEPRAAWLAFESMRSAATQYEAMDDIVKADDAYAQSWEYLQKLPADKKANLDKLLYSWARANYVAKKFDRADELYARLLRNHPASSFADDAALYLTESMVLSGKSAEAEIELKKLLASPTTDDAVRPEVLHNLVELAADRDGWDDVQTFARELIERFPNSSHRTNAKYRLGEAALKSGDVATARELFTELRIALNAEMSPADSELAEGIWILSAEAAIATPAANQTAVPVDHAAIDGLVEEFHKRFPQSKLTYLIDYIQGRSLIRRAPPDVEKARIVLQSVVDSPDGKNTETAANAHLRLADTYLLAQKADEYPTAYRLYYDVSVRYEDPVIQAAALFKAGEIQEKMAKRDGAVETYRELLMKFPTSTEAEKARARLKALGADAAPAEGAAPKPAEDLPKTSPEPKPAEDLPKPAPEPEPTPATSPTLPSIP</sequence>
<feature type="region of interest" description="Disordered" evidence="4">
    <location>
        <begin position="1036"/>
        <end position="1088"/>
    </location>
</feature>
<dbReference type="InterPro" id="IPR019734">
    <property type="entry name" value="TPR_rpt"/>
</dbReference>
<dbReference type="RefSeq" id="WP_197453346.1">
    <property type="nucleotide sequence ID" value="NZ_CP036271.1"/>
</dbReference>
<keyword evidence="6" id="KW-1185">Reference proteome</keyword>
<dbReference type="PANTHER" id="PTHR45586:SF1">
    <property type="entry name" value="LIPOPOLYSACCHARIDE ASSEMBLY PROTEIN B"/>
    <property type="match status" value="1"/>
</dbReference>
<protein>
    <submittedName>
        <fullName evidence="5">Tol-pal system protein YbgF</fullName>
    </submittedName>
</protein>
<reference evidence="5 6" key="1">
    <citation type="submission" date="2019-02" db="EMBL/GenBank/DDBJ databases">
        <title>Deep-cultivation of Planctomycetes and their phenomic and genomic characterization uncovers novel biology.</title>
        <authorList>
            <person name="Wiegand S."/>
            <person name="Jogler M."/>
            <person name="Boedeker C."/>
            <person name="Pinto D."/>
            <person name="Vollmers J."/>
            <person name="Rivas-Marin E."/>
            <person name="Kohn T."/>
            <person name="Peeters S.H."/>
            <person name="Heuer A."/>
            <person name="Rast P."/>
            <person name="Oberbeckmann S."/>
            <person name="Bunk B."/>
            <person name="Jeske O."/>
            <person name="Meyerdierks A."/>
            <person name="Storesund J.E."/>
            <person name="Kallscheuer N."/>
            <person name="Luecker S."/>
            <person name="Lage O.M."/>
            <person name="Pohl T."/>
            <person name="Merkel B.J."/>
            <person name="Hornburger P."/>
            <person name="Mueller R.-W."/>
            <person name="Bruemmer F."/>
            <person name="Labrenz M."/>
            <person name="Spormann A.M."/>
            <person name="Op den Camp H."/>
            <person name="Overmann J."/>
            <person name="Amann R."/>
            <person name="Jetten M.S.M."/>
            <person name="Mascher T."/>
            <person name="Medema M.H."/>
            <person name="Devos D.P."/>
            <person name="Kaster A.-K."/>
            <person name="Ovreas L."/>
            <person name="Rohde M."/>
            <person name="Galperin M.Y."/>
            <person name="Jogler C."/>
        </authorList>
    </citation>
    <scope>NUCLEOTIDE SEQUENCE [LARGE SCALE GENOMIC DNA]</scope>
    <source>
        <strain evidence="5 6">Pan44</strain>
    </source>
</reference>
<dbReference type="EMBL" id="CP036271">
    <property type="protein sequence ID" value="QDT55064.1"/>
    <property type="molecule type" value="Genomic_DNA"/>
</dbReference>
<dbReference type="Pfam" id="PF13432">
    <property type="entry name" value="TPR_16"/>
    <property type="match status" value="5"/>
</dbReference>
<dbReference type="SUPFAM" id="SSF48452">
    <property type="entry name" value="TPR-like"/>
    <property type="match status" value="6"/>
</dbReference>
<evidence type="ECO:0000256" key="2">
    <source>
        <dbReference type="ARBA" id="ARBA00022803"/>
    </source>
</evidence>
<dbReference type="Proteomes" id="UP000315700">
    <property type="component" value="Chromosome"/>
</dbReference>
<proteinExistence type="predicted"/>
<evidence type="ECO:0000256" key="4">
    <source>
        <dbReference type="SAM" id="MobiDB-lite"/>
    </source>
</evidence>
<dbReference type="Gene3D" id="1.25.40.10">
    <property type="entry name" value="Tetratricopeptide repeat domain"/>
    <property type="match status" value="7"/>
</dbReference>
<keyword evidence="1" id="KW-0677">Repeat</keyword>
<evidence type="ECO:0000313" key="5">
    <source>
        <dbReference type="EMBL" id="QDT55064.1"/>
    </source>
</evidence>
<organism evidence="5 6">
    <name type="scientific">Caulifigura coniformis</name>
    <dbReference type="NCBI Taxonomy" id="2527983"/>
    <lineage>
        <taxon>Bacteria</taxon>
        <taxon>Pseudomonadati</taxon>
        <taxon>Planctomycetota</taxon>
        <taxon>Planctomycetia</taxon>
        <taxon>Planctomycetales</taxon>
        <taxon>Planctomycetaceae</taxon>
        <taxon>Caulifigura</taxon>
    </lineage>
</organism>
<keyword evidence="2 3" id="KW-0802">TPR repeat</keyword>
<evidence type="ECO:0000256" key="1">
    <source>
        <dbReference type="ARBA" id="ARBA00022737"/>
    </source>
</evidence>